<proteinExistence type="inferred from homology"/>
<evidence type="ECO:0000256" key="7">
    <source>
        <dbReference type="ARBA" id="ARBA00023136"/>
    </source>
</evidence>
<name>Q4JN47_9BACT</name>
<comment type="similarity">
    <text evidence="8 9">Belongs to the MurJ/MviN family.</text>
</comment>
<dbReference type="GO" id="GO:0071555">
    <property type="term" value="P:cell wall organization"/>
    <property type="evidence" value="ECO:0007669"/>
    <property type="project" value="UniProtKB-UniRule"/>
</dbReference>
<evidence type="ECO:0000256" key="1">
    <source>
        <dbReference type="ARBA" id="ARBA00004651"/>
    </source>
</evidence>
<dbReference type="GO" id="GO:0009252">
    <property type="term" value="P:peptidoglycan biosynthetic process"/>
    <property type="evidence" value="ECO:0007669"/>
    <property type="project" value="UniProtKB-UniRule"/>
</dbReference>
<dbReference type="AlphaFoldDB" id="Q4JN47"/>
<dbReference type="EMBL" id="DQ068067">
    <property type="protein sequence ID" value="AAY89950.1"/>
    <property type="molecule type" value="Genomic_DNA"/>
</dbReference>
<accession>Q4JN47</accession>
<dbReference type="UniPathway" id="UPA00219"/>
<protein>
    <recommendedName>
        <fullName evidence="8">Probable lipid II flippase MurJ</fullName>
    </recommendedName>
</protein>
<dbReference type="NCBIfam" id="TIGR01695">
    <property type="entry name" value="murJ_mviN"/>
    <property type="match status" value="1"/>
</dbReference>
<reference evidence="10" key="1">
    <citation type="journal article" date="2005" name="PLoS Biol.">
        <title>New insights into metabolic properties of marine bacteria encoding proteorhodopsins.</title>
        <authorList>
            <person name="Sabehi G."/>
            <person name="Loy A."/>
            <person name="Jung K.H."/>
            <person name="Partha R."/>
            <person name="Spudich J.L."/>
            <person name="Isaacson T."/>
            <person name="Hirschberg J."/>
            <person name="Wagner M."/>
            <person name="Beja O."/>
        </authorList>
    </citation>
    <scope>NUCLEOTIDE SEQUENCE</scope>
</reference>
<dbReference type="InterPro" id="IPR051050">
    <property type="entry name" value="Lipid_II_flippase_MurJ/MviN"/>
</dbReference>
<evidence type="ECO:0000256" key="6">
    <source>
        <dbReference type="ARBA" id="ARBA00022989"/>
    </source>
</evidence>
<feature type="transmembrane region" description="Helical" evidence="8">
    <location>
        <begin position="420"/>
        <end position="440"/>
    </location>
</feature>
<feature type="transmembrane region" description="Helical" evidence="8">
    <location>
        <begin position="95"/>
        <end position="122"/>
    </location>
</feature>
<keyword evidence="6 8" id="KW-1133">Transmembrane helix</keyword>
<dbReference type="PRINTS" id="PR01806">
    <property type="entry name" value="VIRFACTRMVIN"/>
</dbReference>
<comment type="subcellular location">
    <subcellularLocation>
        <location evidence="1 8">Cell membrane</location>
        <topology evidence="1 8">Multi-pass membrane protein</topology>
    </subcellularLocation>
</comment>
<dbReference type="CDD" id="cd13123">
    <property type="entry name" value="MATE_MurJ_like"/>
    <property type="match status" value="1"/>
</dbReference>
<dbReference type="PANTHER" id="PTHR47019">
    <property type="entry name" value="LIPID II FLIPPASE MURJ"/>
    <property type="match status" value="1"/>
</dbReference>
<dbReference type="PANTHER" id="PTHR47019:SF1">
    <property type="entry name" value="LIPID II FLIPPASE MURJ"/>
    <property type="match status" value="1"/>
</dbReference>
<comment type="caution">
    <text evidence="8">Lacks conserved residue(s) required for the propagation of feature annotation.</text>
</comment>
<dbReference type="GO" id="GO:0005886">
    <property type="term" value="C:plasma membrane"/>
    <property type="evidence" value="ECO:0007669"/>
    <property type="project" value="UniProtKB-SubCell"/>
</dbReference>
<feature type="transmembrane region" description="Helical" evidence="8">
    <location>
        <begin position="493"/>
        <end position="516"/>
    </location>
</feature>
<keyword evidence="7 8" id="KW-0472">Membrane</keyword>
<feature type="transmembrane region" description="Helical" evidence="8">
    <location>
        <begin position="391"/>
        <end position="414"/>
    </location>
</feature>
<keyword evidence="8 9" id="KW-0961">Cell wall biogenesis/degradation</keyword>
<feature type="transmembrane region" description="Helical" evidence="8">
    <location>
        <begin position="240"/>
        <end position="262"/>
    </location>
</feature>
<dbReference type="PIRSF" id="PIRSF002869">
    <property type="entry name" value="MviN"/>
    <property type="match status" value="1"/>
</dbReference>
<keyword evidence="5 8" id="KW-0573">Peptidoglycan synthesis</keyword>
<evidence type="ECO:0000256" key="3">
    <source>
        <dbReference type="ARBA" id="ARBA00022692"/>
    </source>
</evidence>
<evidence type="ECO:0000256" key="8">
    <source>
        <dbReference type="HAMAP-Rule" id="MF_02078"/>
    </source>
</evidence>
<dbReference type="InterPro" id="IPR004268">
    <property type="entry name" value="MurJ"/>
</dbReference>
<evidence type="ECO:0000313" key="10">
    <source>
        <dbReference type="EMBL" id="AAY89950.1"/>
    </source>
</evidence>
<comment type="pathway">
    <text evidence="8">Cell wall biogenesis; peptidoglycan biosynthesis.</text>
</comment>
<evidence type="ECO:0000256" key="9">
    <source>
        <dbReference type="PIRNR" id="PIRNR002869"/>
    </source>
</evidence>
<feature type="transmembrane region" description="Helical" evidence="8">
    <location>
        <begin position="282"/>
        <end position="300"/>
    </location>
</feature>
<feature type="transmembrane region" description="Helical" evidence="8">
    <location>
        <begin position="359"/>
        <end position="379"/>
    </location>
</feature>
<dbReference type="GO" id="GO:0034204">
    <property type="term" value="P:lipid translocation"/>
    <property type="evidence" value="ECO:0007669"/>
    <property type="project" value="TreeGrafter"/>
</dbReference>
<keyword evidence="3 8" id="KW-0812">Transmembrane</keyword>
<gene>
    <name evidence="10" type="primary">mviN</name>
    <name evidence="8" type="synonym">murJ</name>
</gene>
<dbReference type="Pfam" id="PF03023">
    <property type="entry name" value="MurJ"/>
    <property type="match status" value="1"/>
</dbReference>
<feature type="transmembrane region" description="Helical" evidence="8">
    <location>
        <begin position="321"/>
        <end position="347"/>
    </location>
</feature>
<feature type="transmembrane region" description="Helical" evidence="8">
    <location>
        <begin position="174"/>
        <end position="195"/>
    </location>
</feature>
<dbReference type="HAMAP" id="MF_02078">
    <property type="entry name" value="MurJ_MviN"/>
    <property type="match status" value="1"/>
</dbReference>
<keyword evidence="2 8" id="KW-1003">Cell membrane</keyword>
<dbReference type="GO" id="GO:0015648">
    <property type="term" value="F:lipid-linked peptidoglycan transporter activity"/>
    <property type="evidence" value="ECO:0007669"/>
    <property type="project" value="UniProtKB-UniRule"/>
</dbReference>
<comment type="function">
    <text evidence="8 9">Involved in peptidoglycan biosynthesis. Transports lipid-linked peptidoglycan precursors from the inner to the outer leaflet of the cytoplasmic membrane.</text>
</comment>
<keyword evidence="4 8" id="KW-0133">Cell shape</keyword>
<evidence type="ECO:0000256" key="2">
    <source>
        <dbReference type="ARBA" id="ARBA00022475"/>
    </source>
</evidence>
<sequence length="523" mass="58228">MTKESDTESRSIIKSSSHFGITTLISRISGFIRDILFANYFGASSSTDAFFVAFKIPNFFRRLFAEGAFSQAFVPVLQEYRLNKSHLLSEFVQNILGNLFIVLLIITLLGMYFSTELAYIFAPGFANDNVKLSLTSEMLFVTFPYLLFISLTAMCAGIFNSYDRFILSGITPVFLNLSLIVFTIFSSSLFVIPVISLSYGVLVAGIVQLLIQLPLMYKLGFLKIPTINFSNHGSIKVIKLMGPAIIGTAAVQINLLIDTIVASLLVSGSISWLYFSDRLIELPLAVFGIAISIVMLPVLSQHFQKNESVLYSSTLSKSIKLSMLIAIPSMVGLIILSGSIISTLFMYGNFDMFDVSMTVLSLMTYSLGLPAFIFLKILVTAFYSRQDTKTPVIYSLIGISINIIFNLAVLYFYLKSPFEGAHALVALATSLSAWVQVLLMNQKLKSIGIIRENLFFNQSSFKIISATSFMFIVLFFYGNILPFDYETSTFERASYLITNILIGAIIYFLSLILLGIKIKNYKI</sequence>
<feature type="transmembrane region" description="Helical" evidence="8">
    <location>
        <begin position="142"/>
        <end position="162"/>
    </location>
</feature>
<feature type="transmembrane region" description="Helical" evidence="8">
    <location>
        <begin position="461"/>
        <end position="481"/>
    </location>
</feature>
<evidence type="ECO:0000256" key="5">
    <source>
        <dbReference type="ARBA" id="ARBA00022984"/>
    </source>
</evidence>
<evidence type="ECO:0000256" key="4">
    <source>
        <dbReference type="ARBA" id="ARBA00022960"/>
    </source>
</evidence>
<organism evidence="10">
    <name type="scientific">uncultured bacterium BAC13K9BAC</name>
    <dbReference type="NCBI Taxonomy" id="332979"/>
    <lineage>
        <taxon>Bacteria</taxon>
        <taxon>environmental samples</taxon>
    </lineage>
</organism>
<keyword evidence="8 9" id="KW-0813">Transport</keyword>
<dbReference type="GO" id="GO:0008360">
    <property type="term" value="P:regulation of cell shape"/>
    <property type="evidence" value="ECO:0007669"/>
    <property type="project" value="UniProtKB-UniRule"/>
</dbReference>